<evidence type="ECO:0000313" key="1">
    <source>
        <dbReference type="EMBL" id="GFJ79119.1"/>
    </source>
</evidence>
<proteinExistence type="predicted"/>
<sequence length="158" mass="18408">MLDLSSFDLEELAAALADQDSYDRRWLVDSRTGEIVYWTTDCGIDGQNPIDLDELDEALIAVDPLPSRVWYRDMADFARGISDDQAQRRLERAINGRGSFRRFRDELHREYPDLVSVWNAFRDARARQRAVQWLADHNLVTQEEADRYRADHPTPDLP</sequence>
<keyword evidence="2" id="KW-1185">Reference proteome</keyword>
<dbReference type="Proteomes" id="UP000482800">
    <property type="component" value="Unassembled WGS sequence"/>
</dbReference>
<gene>
    <name evidence="1" type="ORF">Phou_032990</name>
</gene>
<name>A0A6V8KAD4_9ACTN</name>
<organism evidence="1 2">
    <name type="scientific">Phytohabitans houttuyneae</name>
    <dbReference type="NCBI Taxonomy" id="1076126"/>
    <lineage>
        <taxon>Bacteria</taxon>
        <taxon>Bacillati</taxon>
        <taxon>Actinomycetota</taxon>
        <taxon>Actinomycetes</taxon>
        <taxon>Micromonosporales</taxon>
        <taxon>Micromonosporaceae</taxon>
    </lineage>
</organism>
<reference evidence="1 2" key="1">
    <citation type="submission" date="2020-03" db="EMBL/GenBank/DDBJ databases">
        <title>Whole genome shotgun sequence of Phytohabitans houttuyneae NBRC 108639.</title>
        <authorList>
            <person name="Komaki H."/>
            <person name="Tamura T."/>
        </authorList>
    </citation>
    <scope>NUCLEOTIDE SEQUENCE [LARGE SCALE GENOMIC DNA]</scope>
    <source>
        <strain evidence="1 2">NBRC 108639</strain>
    </source>
</reference>
<dbReference type="InterPro" id="IPR005361">
    <property type="entry name" value="UPF0158"/>
</dbReference>
<accession>A0A6V8KAD4</accession>
<dbReference type="RefSeq" id="WP_173056736.1">
    <property type="nucleotide sequence ID" value="NZ_BAABGO010000001.1"/>
</dbReference>
<evidence type="ECO:0000313" key="2">
    <source>
        <dbReference type="Proteomes" id="UP000482800"/>
    </source>
</evidence>
<dbReference type="EMBL" id="BLPF01000001">
    <property type="protein sequence ID" value="GFJ79119.1"/>
    <property type="molecule type" value="Genomic_DNA"/>
</dbReference>
<reference evidence="1 2" key="2">
    <citation type="submission" date="2020-03" db="EMBL/GenBank/DDBJ databases">
        <authorList>
            <person name="Ichikawa N."/>
            <person name="Kimura A."/>
            <person name="Kitahashi Y."/>
            <person name="Uohara A."/>
        </authorList>
    </citation>
    <scope>NUCLEOTIDE SEQUENCE [LARGE SCALE GENOMIC DNA]</scope>
    <source>
        <strain evidence="1 2">NBRC 108639</strain>
    </source>
</reference>
<protein>
    <submittedName>
        <fullName evidence="1">Uncharacterized protein</fullName>
    </submittedName>
</protein>
<comment type="caution">
    <text evidence="1">The sequence shown here is derived from an EMBL/GenBank/DDBJ whole genome shotgun (WGS) entry which is preliminary data.</text>
</comment>
<dbReference type="Pfam" id="PF03682">
    <property type="entry name" value="UPF0158"/>
    <property type="match status" value="1"/>
</dbReference>
<dbReference type="AlphaFoldDB" id="A0A6V8KAD4"/>